<comment type="caution">
    <text evidence="1">The sequence shown here is derived from an EMBL/GenBank/DDBJ whole genome shotgun (WGS) entry which is preliminary data.</text>
</comment>
<organism evidence="1 2">
    <name type="scientific">Hydnum rufescens UP504</name>
    <dbReference type="NCBI Taxonomy" id="1448309"/>
    <lineage>
        <taxon>Eukaryota</taxon>
        <taxon>Fungi</taxon>
        <taxon>Dikarya</taxon>
        <taxon>Basidiomycota</taxon>
        <taxon>Agaricomycotina</taxon>
        <taxon>Agaricomycetes</taxon>
        <taxon>Cantharellales</taxon>
        <taxon>Hydnaceae</taxon>
        <taxon>Hydnum</taxon>
    </lineage>
</organism>
<reference evidence="1" key="1">
    <citation type="journal article" date="2020" name="Nat. Commun.">
        <title>Large-scale genome sequencing of mycorrhizal fungi provides insights into the early evolution of symbiotic traits.</title>
        <authorList>
            <person name="Miyauchi S."/>
            <person name="Kiss E."/>
            <person name="Kuo A."/>
            <person name="Drula E."/>
            <person name="Kohler A."/>
            <person name="Sanchez-Garcia M."/>
            <person name="Morin E."/>
            <person name="Andreopoulos B."/>
            <person name="Barry K.W."/>
            <person name="Bonito G."/>
            <person name="Buee M."/>
            <person name="Carver A."/>
            <person name="Chen C."/>
            <person name="Cichocki N."/>
            <person name="Clum A."/>
            <person name="Culley D."/>
            <person name="Crous P.W."/>
            <person name="Fauchery L."/>
            <person name="Girlanda M."/>
            <person name="Hayes R.D."/>
            <person name="Keri Z."/>
            <person name="LaButti K."/>
            <person name="Lipzen A."/>
            <person name="Lombard V."/>
            <person name="Magnuson J."/>
            <person name="Maillard F."/>
            <person name="Murat C."/>
            <person name="Nolan M."/>
            <person name="Ohm R.A."/>
            <person name="Pangilinan J."/>
            <person name="Pereira M.F."/>
            <person name="Perotto S."/>
            <person name="Peter M."/>
            <person name="Pfister S."/>
            <person name="Riley R."/>
            <person name="Sitrit Y."/>
            <person name="Stielow J.B."/>
            <person name="Szollosi G."/>
            <person name="Zifcakova L."/>
            <person name="Stursova M."/>
            <person name="Spatafora J.W."/>
            <person name="Tedersoo L."/>
            <person name="Vaario L.M."/>
            <person name="Yamada A."/>
            <person name="Yan M."/>
            <person name="Wang P."/>
            <person name="Xu J."/>
            <person name="Bruns T."/>
            <person name="Baldrian P."/>
            <person name="Vilgalys R."/>
            <person name="Dunand C."/>
            <person name="Henrissat B."/>
            <person name="Grigoriev I.V."/>
            <person name="Hibbett D."/>
            <person name="Nagy L.G."/>
            <person name="Martin F.M."/>
        </authorList>
    </citation>
    <scope>NUCLEOTIDE SEQUENCE</scope>
    <source>
        <strain evidence="1">UP504</strain>
    </source>
</reference>
<gene>
    <name evidence="1" type="ORF">BS47DRAFT_1362519</name>
</gene>
<dbReference type="Proteomes" id="UP000886523">
    <property type="component" value="Unassembled WGS sequence"/>
</dbReference>
<name>A0A9P6DSJ9_9AGAM</name>
<proteinExistence type="predicted"/>
<keyword evidence="2" id="KW-1185">Reference proteome</keyword>
<protein>
    <submittedName>
        <fullName evidence="1">Uncharacterized protein</fullName>
    </submittedName>
</protein>
<dbReference type="OrthoDB" id="3248548at2759"/>
<accession>A0A9P6DSJ9</accession>
<sequence>MKELLQPLFNEGGNDLLGWGILHIVHNPGMTLETLLRLENKSALFLAAQWGSIVPSLGLRGNYGMSQLEISTIPQAILPPSFHHELMSTKSQRIMNEKRHECIPENPMPSTPENSGGEVKHEVFLFNNLILFIIQMKFTTKDERDYYAQILLKVVSAIQLNHNRDFDPQPPVYVMLSDLKNFYFLSYNGTKF</sequence>
<evidence type="ECO:0000313" key="2">
    <source>
        <dbReference type="Proteomes" id="UP000886523"/>
    </source>
</evidence>
<dbReference type="EMBL" id="MU128974">
    <property type="protein sequence ID" value="KAF9513321.1"/>
    <property type="molecule type" value="Genomic_DNA"/>
</dbReference>
<dbReference type="AlphaFoldDB" id="A0A9P6DSJ9"/>
<evidence type="ECO:0000313" key="1">
    <source>
        <dbReference type="EMBL" id="KAF9513321.1"/>
    </source>
</evidence>